<proteinExistence type="predicted"/>
<organism evidence="1">
    <name type="scientific">Arion vulgaris</name>
    <dbReference type="NCBI Taxonomy" id="1028688"/>
    <lineage>
        <taxon>Eukaryota</taxon>
        <taxon>Metazoa</taxon>
        <taxon>Spiralia</taxon>
        <taxon>Lophotrochozoa</taxon>
        <taxon>Mollusca</taxon>
        <taxon>Gastropoda</taxon>
        <taxon>Heterobranchia</taxon>
        <taxon>Euthyneura</taxon>
        <taxon>Panpulmonata</taxon>
        <taxon>Eupulmonata</taxon>
        <taxon>Stylommatophora</taxon>
        <taxon>Helicina</taxon>
        <taxon>Arionoidea</taxon>
        <taxon>Arionidae</taxon>
        <taxon>Arion</taxon>
    </lineage>
</organism>
<dbReference type="AlphaFoldDB" id="A0A0B6Y7B7"/>
<gene>
    <name evidence="1" type="primary">ORF15248</name>
</gene>
<reference evidence="1" key="1">
    <citation type="submission" date="2014-12" db="EMBL/GenBank/DDBJ databases">
        <title>Insight into the proteome of Arion vulgaris.</title>
        <authorList>
            <person name="Aradska J."/>
            <person name="Bulat T."/>
            <person name="Smidak R."/>
            <person name="Sarate P."/>
            <person name="Gangsoo J."/>
            <person name="Sialana F."/>
            <person name="Bilban M."/>
            <person name="Lubec G."/>
        </authorList>
    </citation>
    <scope>NUCLEOTIDE SEQUENCE</scope>
    <source>
        <tissue evidence="1">Skin</tissue>
    </source>
</reference>
<sequence>PHGVSNNRTVLTTVIDYINTIWLSKQGSKKMRKPSLKNAVLKMDVSLQYCSLAVNCSIM</sequence>
<name>A0A0B6Y7B7_9EUPU</name>
<protein>
    <submittedName>
        <fullName evidence="1">Uncharacterized protein</fullName>
    </submittedName>
</protein>
<accession>A0A0B6Y7B7</accession>
<feature type="non-terminal residue" evidence="1">
    <location>
        <position position="1"/>
    </location>
</feature>
<dbReference type="EMBL" id="HACG01005164">
    <property type="protein sequence ID" value="CEK52029.1"/>
    <property type="molecule type" value="Transcribed_RNA"/>
</dbReference>
<evidence type="ECO:0000313" key="1">
    <source>
        <dbReference type="EMBL" id="CEK52029.1"/>
    </source>
</evidence>